<keyword evidence="2" id="KW-1185">Reference proteome</keyword>
<geneLocation type="plasmid" evidence="1 2">
    <name>pMNOD01</name>
</geneLocation>
<sequence>MRVVGIVLSGYGNDGAEDLRVMPGVALTYWYELLVRAGAALKLCHTTGWRLFAHSDRHMSRPAYETVRLPSGEHSAKDYCWIRNFNFPGYGRRGHAPAMDVWAMNVWGCPKRPATLIRSAARIS</sequence>
<proteinExistence type="predicted"/>
<dbReference type="HOGENOM" id="CLU_2001209_0_0_5"/>
<dbReference type="KEGG" id="mno:Mnod_8352"/>
<evidence type="ECO:0000313" key="2">
    <source>
        <dbReference type="Proteomes" id="UP000008207"/>
    </source>
</evidence>
<dbReference type="EMBL" id="CP001350">
    <property type="protein sequence ID" value="ACL62488.1"/>
    <property type="molecule type" value="Genomic_DNA"/>
</dbReference>
<protein>
    <submittedName>
        <fullName evidence="1">Uncharacterized protein</fullName>
    </submittedName>
</protein>
<gene>
    <name evidence="1" type="ordered locus">Mnod_8352</name>
</gene>
<keyword evidence="1" id="KW-0614">Plasmid</keyword>
<evidence type="ECO:0000313" key="1">
    <source>
        <dbReference type="EMBL" id="ACL62488.1"/>
    </source>
</evidence>
<reference evidence="2" key="1">
    <citation type="submission" date="2009-01" db="EMBL/GenBank/DDBJ databases">
        <title>Complete sequence of plasmid 1 of Methylobacterium nodulans ORS 2060.</title>
        <authorList>
            <consortium name="US DOE Joint Genome Institute"/>
            <person name="Lucas S."/>
            <person name="Copeland A."/>
            <person name="Lapidus A."/>
            <person name="Glavina del Rio T."/>
            <person name="Dalin E."/>
            <person name="Tice H."/>
            <person name="Bruce D."/>
            <person name="Goodwin L."/>
            <person name="Pitluck S."/>
            <person name="Sims D."/>
            <person name="Brettin T."/>
            <person name="Detter J.C."/>
            <person name="Han C."/>
            <person name="Larimer F."/>
            <person name="Land M."/>
            <person name="Hauser L."/>
            <person name="Kyrpides N."/>
            <person name="Ivanova N."/>
            <person name="Marx C.J."/>
            <person name="Richardson P."/>
        </authorList>
    </citation>
    <scope>NUCLEOTIDE SEQUENCE [LARGE SCALE GENOMIC DNA]</scope>
    <source>
        <strain evidence="2">LMG 21967 / CNCM I-2342 / ORS 2060</strain>
        <plasmid evidence="2">Plasmid pMNOD01</plasmid>
    </source>
</reference>
<organism evidence="1 2">
    <name type="scientific">Methylobacterium nodulans (strain LMG 21967 / CNCM I-2342 / ORS 2060)</name>
    <dbReference type="NCBI Taxonomy" id="460265"/>
    <lineage>
        <taxon>Bacteria</taxon>
        <taxon>Pseudomonadati</taxon>
        <taxon>Pseudomonadota</taxon>
        <taxon>Alphaproteobacteria</taxon>
        <taxon>Hyphomicrobiales</taxon>
        <taxon>Methylobacteriaceae</taxon>
        <taxon>Methylobacterium</taxon>
    </lineage>
</organism>
<dbReference type="Proteomes" id="UP000008207">
    <property type="component" value="Plasmid pMNOD01"/>
</dbReference>
<dbReference type="AlphaFoldDB" id="B8IVP8"/>
<accession>B8IVP8</accession>
<name>B8IVP8_METNO</name>